<protein>
    <recommendedName>
        <fullName evidence="3">Zn(2)-C6 fungal-type domain-containing protein</fullName>
    </recommendedName>
</protein>
<keyword evidence="1" id="KW-0539">Nucleus</keyword>
<accession>A0ABR4F3P6</accession>
<dbReference type="Gene3D" id="4.10.240.10">
    <property type="entry name" value="Zn(2)-C6 fungal-type DNA-binding domain"/>
    <property type="match status" value="1"/>
</dbReference>
<evidence type="ECO:0000313" key="5">
    <source>
        <dbReference type="Proteomes" id="UP001600888"/>
    </source>
</evidence>
<dbReference type="PROSITE" id="PS00463">
    <property type="entry name" value="ZN2_CY6_FUNGAL_1"/>
    <property type="match status" value="1"/>
</dbReference>
<sequence>MASRGNDGRSRPAKVGHRKSRNGCLNCKSRRVKCDETRPICGNCSRLQMDCSWPNHSQGHGLRQQLLPTPSPSQQPGLSPSAVSTGTRSAAAHSPEQTGLLPSWPRWPNNENIFTQSPSPPEDSNDLNLPESKARRLMEHRLMQNWHLTVHNPFPLNPTPYWRDIWVKTMPAMALSHENMLFGICALSATNILRSDPDDKEIYTARESYFIAALHAQREEVATLTVETAEVVCFGALLISITAFAMLQERPISPYQPPMDWLQVGRGAGIVIRQSVETILTLSKEADHPALMNAANAYPYFGRDDTYFSPEHRVNFQGVLTQHLPSGDDWADDETRDAYEKTLSYVGSIQSGISHGEPVYAITRRVQAFPLLIPSKYIELLSFRRPRALVVLAHFFATVAQVHNVWWLGDEPFRGEETTSKREIRAIKNALPREWLTTMVWPMDVVGLKD</sequence>
<organism evidence="4 5">
    <name type="scientific">Diaporthe vaccinii</name>
    <dbReference type="NCBI Taxonomy" id="105482"/>
    <lineage>
        <taxon>Eukaryota</taxon>
        <taxon>Fungi</taxon>
        <taxon>Dikarya</taxon>
        <taxon>Ascomycota</taxon>
        <taxon>Pezizomycotina</taxon>
        <taxon>Sordariomycetes</taxon>
        <taxon>Sordariomycetidae</taxon>
        <taxon>Diaporthales</taxon>
        <taxon>Diaporthaceae</taxon>
        <taxon>Diaporthe</taxon>
        <taxon>Diaporthe eres species complex</taxon>
    </lineage>
</organism>
<dbReference type="Proteomes" id="UP001600888">
    <property type="component" value="Unassembled WGS sequence"/>
</dbReference>
<evidence type="ECO:0000256" key="2">
    <source>
        <dbReference type="SAM" id="MobiDB-lite"/>
    </source>
</evidence>
<evidence type="ECO:0000313" key="4">
    <source>
        <dbReference type="EMBL" id="KAL2289313.1"/>
    </source>
</evidence>
<dbReference type="PANTHER" id="PTHR47657:SF14">
    <property type="entry name" value="ZN(2)-C6 FUNGAL-TYPE DOMAIN-CONTAINING PROTEIN"/>
    <property type="match status" value="1"/>
</dbReference>
<dbReference type="CDD" id="cd00067">
    <property type="entry name" value="GAL4"/>
    <property type="match status" value="1"/>
</dbReference>
<dbReference type="InterPro" id="IPR052400">
    <property type="entry name" value="Zn2-C6_fungal_TF"/>
</dbReference>
<feature type="region of interest" description="Disordered" evidence="2">
    <location>
        <begin position="56"/>
        <end position="129"/>
    </location>
</feature>
<comment type="caution">
    <text evidence="4">The sequence shown here is derived from an EMBL/GenBank/DDBJ whole genome shotgun (WGS) entry which is preliminary data.</text>
</comment>
<feature type="region of interest" description="Disordered" evidence="2">
    <location>
        <begin position="1"/>
        <end position="22"/>
    </location>
</feature>
<dbReference type="InterPro" id="IPR036864">
    <property type="entry name" value="Zn2-C6_fun-type_DNA-bd_sf"/>
</dbReference>
<feature type="domain" description="Zn(2)-C6 fungal-type" evidence="3">
    <location>
        <begin position="23"/>
        <end position="53"/>
    </location>
</feature>
<dbReference type="EMBL" id="JBAWTH010000013">
    <property type="protein sequence ID" value="KAL2289313.1"/>
    <property type="molecule type" value="Genomic_DNA"/>
</dbReference>
<gene>
    <name evidence="4" type="ORF">FJTKL_02318</name>
</gene>
<dbReference type="InterPro" id="IPR001138">
    <property type="entry name" value="Zn2Cys6_DnaBD"/>
</dbReference>
<feature type="compositionally biased region" description="Basic and acidic residues" evidence="2">
    <location>
        <begin position="1"/>
        <end position="10"/>
    </location>
</feature>
<dbReference type="PANTHER" id="PTHR47657">
    <property type="entry name" value="STEROL REGULATORY ELEMENT-BINDING PROTEIN ECM22"/>
    <property type="match status" value="1"/>
</dbReference>
<evidence type="ECO:0000256" key="1">
    <source>
        <dbReference type="ARBA" id="ARBA00023242"/>
    </source>
</evidence>
<dbReference type="Pfam" id="PF00172">
    <property type="entry name" value="Zn_clus"/>
    <property type="match status" value="1"/>
</dbReference>
<evidence type="ECO:0000259" key="3">
    <source>
        <dbReference type="PROSITE" id="PS50048"/>
    </source>
</evidence>
<dbReference type="SUPFAM" id="SSF57701">
    <property type="entry name" value="Zn2/Cys6 DNA-binding domain"/>
    <property type="match status" value="1"/>
</dbReference>
<proteinExistence type="predicted"/>
<feature type="compositionally biased region" description="Low complexity" evidence="2">
    <location>
        <begin position="62"/>
        <end position="81"/>
    </location>
</feature>
<feature type="compositionally biased region" description="Basic residues" evidence="2">
    <location>
        <begin position="11"/>
        <end position="21"/>
    </location>
</feature>
<keyword evidence="5" id="KW-1185">Reference proteome</keyword>
<reference evidence="4 5" key="1">
    <citation type="submission" date="2024-03" db="EMBL/GenBank/DDBJ databases">
        <title>A high-quality draft genome sequence of Diaporthe vaccinii, a causative agent of upright dieback and viscid rot disease in cranberry plants.</title>
        <authorList>
            <person name="Sarrasin M."/>
            <person name="Lang B.F."/>
            <person name="Burger G."/>
        </authorList>
    </citation>
    <scope>NUCLEOTIDE SEQUENCE [LARGE SCALE GENOMIC DNA]</scope>
    <source>
        <strain evidence="4 5">IS7</strain>
    </source>
</reference>
<dbReference type="PROSITE" id="PS50048">
    <property type="entry name" value="ZN2_CY6_FUNGAL_2"/>
    <property type="match status" value="1"/>
</dbReference>
<name>A0ABR4F3P6_9PEZI</name>
<dbReference type="SMART" id="SM00066">
    <property type="entry name" value="GAL4"/>
    <property type="match status" value="1"/>
</dbReference>